<proteinExistence type="predicted"/>
<evidence type="ECO:0000313" key="2">
    <source>
        <dbReference type="EMBL" id="KAK9842503.1"/>
    </source>
</evidence>
<evidence type="ECO:0000256" key="1">
    <source>
        <dbReference type="SAM" id="MobiDB-lite"/>
    </source>
</evidence>
<evidence type="ECO:0000313" key="3">
    <source>
        <dbReference type="Proteomes" id="UP001445335"/>
    </source>
</evidence>
<name>A0AAW1SA14_9CHLO</name>
<feature type="compositionally biased region" description="Low complexity" evidence="1">
    <location>
        <begin position="184"/>
        <end position="207"/>
    </location>
</feature>
<accession>A0AAW1SA14</accession>
<protein>
    <submittedName>
        <fullName evidence="2">Uncharacterized protein</fullName>
    </submittedName>
</protein>
<dbReference type="Proteomes" id="UP001445335">
    <property type="component" value="Unassembled WGS sequence"/>
</dbReference>
<sequence length="597" mass="62336">MHAILERQARERLAAFKARKYPRSSRPPPDLKTISSHVSWHDTPSFRTVEGRDPVTLPGVAQMAPKRRLQRLGASSNSARGSVLDELEDNMDAGGSAAGANNPDDDLAERDTSRGRPSKHPRRDSAADFLHDSAVFLKSDHGLEFGMAKVRELLRDRKRRAEQKERLLKSLPVGVASAGAPRVASPAKAGGPAGAGDSAEAPAPAAAAAPLTEPMMQQVLFPSLRTAEASACDGLELGEAGEAAALLRKWGCGDSVPAAELGREALVGGWLAAHYEREGRCPAAVTQHLFKALAHSPDSSVACGALDALCSLAGSGQDPTLESPLYGAPLAAATFEWLPGDADFQAALHALGYRAGGKRLLRALVAICQHAERGGRGAALSAGGLGNLHMVLLRLRLDPAACILALDLEAAMLAVLGALDDSEWARQLPQLAAEAAAAGERPPATRLAAVRMLPTGSKRSALLQQHAAAALAASLLLSESASPRPPPRRAAAEALDVPTCFGALPWFASGTQAARDLGKAAAEGQTANERAAGVRELRAALAAADLLMWPFVLEHGTQHELVSNWTAFLTALAAPLIDSIIAAACPSGTMLWAMNHG</sequence>
<dbReference type="AlphaFoldDB" id="A0AAW1SA14"/>
<dbReference type="PANTHER" id="PTHR37212">
    <property type="entry name" value="ACTIN PROTEIN 2/3 COMPLEX SUBUNIT-LIKE PROTEIN"/>
    <property type="match status" value="1"/>
</dbReference>
<gene>
    <name evidence="2" type="ORF">WJX81_003232</name>
</gene>
<feature type="region of interest" description="Disordered" evidence="1">
    <location>
        <begin position="17"/>
        <end position="126"/>
    </location>
</feature>
<dbReference type="PANTHER" id="PTHR37212:SF2">
    <property type="entry name" value="ACTIN PROTEIN 2_3 COMPLEX SUBUNIT-LIKE PROTEIN"/>
    <property type="match status" value="1"/>
</dbReference>
<organism evidence="2 3">
    <name type="scientific">Elliptochloris bilobata</name>
    <dbReference type="NCBI Taxonomy" id="381761"/>
    <lineage>
        <taxon>Eukaryota</taxon>
        <taxon>Viridiplantae</taxon>
        <taxon>Chlorophyta</taxon>
        <taxon>core chlorophytes</taxon>
        <taxon>Trebouxiophyceae</taxon>
        <taxon>Trebouxiophyceae incertae sedis</taxon>
        <taxon>Elliptochloris clade</taxon>
        <taxon>Elliptochloris</taxon>
    </lineage>
</organism>
<feature type="region of interest" description="Disordered" evidence="1">
    <location>
        <begin position="180"/>
        <end position="207"/>
    </location>
</feature>
<dbReference type="EMBL" id="JALJOU010000007">
    <property type="protein sequence ID" value="KAK9842503.1"/>
    <property type="molecule type" value="Genomic_DNA"/>
</dbReference>
<comment type="caution">
    <text evidence="2">The sequence shown here is derived from an EMBL/GenBank/DDBJ whole genome shotgun (WGS) entry which is preliminary data.</text>
</comment>
<reference evidence="2 3" key="1">
    <citation type="journal article" date="2024" name="Nat. Commun.">
        <title>Phylogenomics reveals the evolutionary origins of lichenization in chlorophyte algae.</title>
        <authorList>
            <person name="Puginier C."/>
            <person name="Libourel C."/>
            <person name="Otte J."/>
            <person name="Skaloud P."/>
            <person name="Haon M."/>
            <person name="Grisel S."/>
            <person name="Petersen M."/>
            <person name="Berrin J.G."/>
            <person name="Delaux P.M."/>
            <person name="Dal Grande F."/>
            <person name="Keller J."/>
        </authorList>
    </citation>
    <scope>NUCLEOTIDE SEQUENCE [LARGE SCALE GENOMIC DNA]</scope>
    <source>
        <strain evidence="2 3">SAG 245.80</strain>
    </source>
</reference>
<keyword evidence="3" id="KW-1185">Reference proteome</keyword>